<dbReference type="GO" id="GO:0006368">
    <property type="term" value="P:transcription elongation by RNA polymerase II"/>
    <property type="evidence" value="ECO:0007669"/>
    <property type="project" value="InterPro"/>
</dbReference>
<feature type="compositionally biased region" description="Polar residues" evidence="1">
    <location>
        <begin position="20"/>
        <end position="37"/>
    </location>
</feature>
<feature type="non-terminal residue" evidence="3">
    <location>
        <position position="1"/>
    </location>
</feature>
<dbReference type="InterPro" id="IPR036390">
    <property type="entry name" value="WH_DNA-bd_sf"/>
</dbReference>
<dbReference type="GO" id="GO:0032968">
    <property type="term" value="P:positive regulation of transcription elongation by RNA polymerase II"/>
    <property type="evidence" value="ECO:0007669"/>
    <property type="project" value="TreeGrafter"/>
</dbReference>
<keyword evidence="4" id="KW-1185">Reference proteome</keyword>
<dbReference type="SUPFAM" id="SSF46785">
    <property type="entry name" value="Winged helix' DNA-binding domain"/>
    <property type="match status" value="1"/>
</dbReference>
<dbReference type="Gene3D" id="1.10.10.2670">
    <property type="entry name" value="E3 ubiquitin-protein ligase"/>
    <property type="match status" value="1"/>
</dbReference>
<dbReference type="GO" id="GO:0042795">
    <property type="term" value="P:snRNA transcription by RNA polymerase II"/>
    <property type="evidence" value="ECO:0007669"/>
    <property type="project" value="TreeGrafter"/>
</dbReference>
<accession>A0A7K5NSS7</accession>
<evidence type="ECO:0000313" key="3">
    <source>
        <dbReference type="EMBL" id="NWT45989.1"/>
    </source>
</evidence>
<dbReference type="AlphaFoldDB" id="A0A7K5NSS7"/>
<feature type="non-terminal residue" evidence="3">
    <location>
        <position position="124"/>
    </location>
</feature>
<reference evidence="3 4" key="1">
    <citation type="submission" date="2019-09" db="EMBL/GenBank/DDBJ databases">
        <title>Bird 10,000 Genomes (B10K) Project - Family phase.</title>
        <authorList>
            <person name="Zhang G."/>
        </authorList>
    </citation>
    <scope>NUCLEOTIDE SEQUENCE [LARGE SCALE GENOMIC DNA]</scope>
    <source>
        <strain evidence="3">B10K-DU-021-33</strain>
        <tissue evidence="3">Mixed tissue sample</tissue>
    </source>
</reference>
<protein>
    <submittedName>
        <fullName evidence="3">ELL2 factor</fullName>
    </submittedName>
</protein>
<gene>
    <name evidence="3" type="primary">Ell2_0</name>
    <name evidence="3" type="ORF">CHRMAC_R02547</name>
</gene>
<dbReference type="GO" id="GO:0008023">
    <property type="term" value="C:transcription elongation factor complex"/>
    <property type="evidence" value="ECO:0007669"/>
    <property type="project" value="InterPro"/>
</dbReference>
<proteinExistence type="predicted"/>
<evidence type="ECO:0000313" key="4">
    <source>
        <dbReference type="Proteomes" id="UP000524558"/>
    </source>
</evidence>
<evidence type="ECO:0000259" key="2">
    <source>
        <dbReference type="Pfam" id="PF10390"/>
    </source>
</evidence>
<dbReference type="PANTHER" id="PTHR23288:SF8">
    <property type="entry name" value="RNA POLYMERASE II ELONGATION FACTOR ELL2"/>
    <property type="match status" value="1"/>
</dbReference>
<dbReference type="Proteomes" id="UP000524558">
    <property type="component" value="Unassembled WGS sequence"/>
</dbReference>
<sequence length="124" mass="14422">PVRRAPQSIPDAVPERKRTTPMNPADVTQETHTQNSVSLRPYRDRVIHLLALRSYKKLELLARLQRDGIDQKDKKSLGPILQQVARLNPKDNSYTLKSYIFKEIQKDWPGYDETERQSLELILS</sequence>
<feature type="region of interest" description="Disordered" evidence="1">
    <location>
        <begin position="1"/>
        <end position="37"/>
    </location>
</feature>
<feature type="domain" description="RNA polymerase II elongation factor ELL N-terminal" evidence="2">
    <location>
        <begin position="3"/>
        <end position="123"/>
    </location>
</feature>
<comment type="caution">
    <text evidence="3">The sequence shown here is derived from an EMBL/GenBank/DDBJ whole genome shotgun (WGS) entry which is preliminary data.</text>
</comment>
<evidence type="ECO:0000256" key="1">
    <source>
        <dbReference type="SAM" id="MobiDB-lite"/>
    </source>
</evidence>
<dbReference type="PANTHER" id="PTHR23288">
    <property type="entry name" value="OCCLUDIN AND RNA POLYMERASE II ELONGATION FACTOR ELL"/>
    <property type="match status" value="1"/>
</dbReference>
<dbReference type="InterPro" id="IPR042065">
    <property type="entry name" value="E3_ELL-like"/>
</dbReference>
<dbReference type="InterPro" id="IPR019464">
    <property type="entry name" value="ELL_N"/>
</dbReference>
<dbReference type="Pfam" id="PF10390">
    <property type="entry name" value="ELL"/>
    <property type="match status" value="1"/>
</dbReference>
<dbReference type="EMBL" id="VYZF01001881">
    <property type="protein sequence ID" value="NWT45989.1"/>
    <property type="molecule type" value="Genomic_DNA"/>
</dbReference>
<dbReference type="InterPro" id="IPR031176">
    <property type="entry name" value="ELL/occludin"/>
</dbReference>
<organism evidence="3 4">
    <name type="scientific">Chroicocephalus maculipennis</name>
    <name type="common">Brown-hooded gull</name>
    <name type="synonym">Larus maculipennis</name>
    <dbReference type="NCBI Taxonomy" id="287016"/>
    <lineage>
        <taxon>Eukaryota</taxon>
        <taxon>Metazoa</taxon>
        <taxon>Chordata</taxon>
        <taxon>Craniata</taxon>
        <taxon>Vertebrata</taxon>
        <taxon>Euteleostomi</taxon>
        <taxon>Archelosauria</taxon>
        <taxon>Archosauria</taxon>
        <taxon>Dinosauria</taxon>
        <taxon>Saurischia</taxon>
        <taxon>Theropoda</taxon>
        <taxon>Coelurosauria</taxon>
        <taxon>Aves</taxon>
        <taxon>Neognathae</taxon>
        <taxon>Neoaves</taxon>
        <taxon>Charadriiformes</taxon>
        <taxon>Laridae</taxon>
        <taxon>Chroicocephalus</taxon>
    </lineage>
</organism>
<dbReference type="GO" id="GO:0000987">
    <property type="term" value="F:cis-regulatory region sequence-specific DNA binding"/>
    <property type="evidence" value="ECO:0007669"/>
    <property type="project" value="TreeGrafter"/>
</dbReference>
<name>A0A7K5NSS7_CHRMC</name>